<organism evidence="7 8">
    <name type="scientific">Schizosaccharomyces octosporus (strain yFS286)</name>
    <name type="common">Fission yeast</name>
    <name type="synonym">Octosporomyces octosporus</name>
    <dbReference type="NCBI Taxonomy" id="483514"/>
    <lineage>
        <taxon>Eukaryota</taxon>
        <taxon>Fungi</taxon>
        <taxon>Dikarya</taxon>
        <taxon>Ascomycota</taxon>
        <taxon>Taphrinomycotina</taxon>
        <taxon>Schizosaccharomycetes</taxon>
        <taxon>Schizosaccharomycetales</taxon>
        <taxon>Schizosaccharomycetaceae</taxon>
        <taxon>Schizosaccharomyces</taxon>
    </lineage>
</organism>
<dbReference type="OrthoDB" id="77989at2759"/>
<dbReference type="SUPFAM" id="SSF103506">
    <property type="entry name" value="Mitochondrial carrier"/>
    <property type="match status" value="1"/>
</dbReference>
<dbReference type="RefSeq" id="XP_013017689.1">
    <property type="nucleotide sequence ID" value="XM_013162235.1"/>
</dbReference>
<evidence type="ECO:0000256" key="5">
    <source>
        <dbReference type="ARBA" id="ARBA00023136"/>
    </source>
</evidence>
<feature type="region of interest" description="Disordered" evidence="6">
    <location>
        <begin position="75"/>
        <end position="99"/>
    </location>
</feature>
<reference evidence="7 8" key="1">
    <citation type="journal article" date="2011" name="Science">
        <title>Comparative functional genomics of the fission yeasts.</title>
        <authorList>
            <person name="Rhind N."/>
            <person name="Chen Z."/>
            <person name="Yassour M."/>
            <person name="Thompson D.A."/>
            <person name="Haas B.J."/>
            <person name="Habib N."/>
            <person name="Wapinski I."/>
            <person name="Roy S."/>
            <person name="Lin M.F."/>
            <person name="Heiman D.I."/>
            <person name="Young S.K."/>
            <person name="Furuya K."/>
            <person name="Guo Y."/>
            <person name="Pidoux A."/>
            <person name="Chen H.M."/>
            <person name="Robbertse B."/>
            <person name="Goldberg J.M."/>
            <person name="Aoki K."/>
            <person name="Bayne E.H."/>
            <person name="Berlin A.M."/>
            <person name="Desjardins C.A."/>
            <person name="Dobbs E."/>
            <person name="Dukaj L."/>
            <person name="Fan L."/>
            <person name="FitzGerald M.G."/>
            <person name="French C."/>
            <person name="Gujja S."/>
            <person name="Hansen K."/>
            <person name="Keifenheim D."/>
            <person name="Levin J.Z."/>
            <person name="Mosher R.A."/>
            <person name="Mueller C.A."/>
            <person name="Pfiffner J."/>
            <person name="Priest M."/>
            <person name="Russ C."/>
            <person name="Smialowska A."/>
            <person name="Swoboda P."/>
            <person name="Sykes S.M."/>
            <person name="Vaughn M."/>
            <person name="Vengrova S."/>
            <person name="Yoder R."/>
            <person name="Zeng Q."/>
            <person name="Allshire R."/>
            <person name="Baulcombe D."/>
            <person name="Birren B.W."/>
            <person name="Brown W."/>
            <person name="Ekwall K."/>
            <person name="Kellis M."/>
            <person name="Leatherwood J."/>
            <person name="Levin H."/>
            <person name="Margalit H."/>
            <person name="Martienssen R."/>
            <person name="Nieduszynski C.A."/>
            <person name="Spatafora J.W."/>
            <person name="Friedman N."/>
            <person name="Dalgaard J.Z."/>
            <person name="Baumann P."/>
            <person name="Niki H."/>
            <person name="Regev A."/>
            <person name="Nusbaum C."/>
        </authorList>
    </citation>
    <scope>NUCLEOTIDE SEQUENCE [LARGE SCALE GENOMIC DNA]</scope>
    <source>
        <strain evidence="8">yFS286</strain>
    </source>
</reference>
<evidence type="ECO:0000256" key="4">
    <source>
        <dbReference type="ARBA" id="ARBA00022989"/>
    </source>
</evidence>
<protein>
    <submittedName>
        <fullName evidence="7">Fusion and transporter Ugo1</fullName>
    </submittedName>
</protein>
<dbReference type="VEuPathDB" id="FungiDB:SOCG_04489"/>
<keyword evidence="2" id="KW-0812">Transmembrane</keyword>
<dbReference type="eggNOG" id="ENOG502RQI2">
    <property type="taxonomic scope" value="Eukaryota"/>
</dbReference>
<evidence type="ECO:0000313" key="8">
    <source>
        <dbReference type="Proteomes" id="UP000016088"/>
    </source>
</evidence>
<dbReference type="InterPro" id="IPR023395">
    <property type="entry name" value="MCP_dom_sf"/>
</dbReference>
<evidence type="ECO:0000256" key="6">
    <source>
        <dbReference type="SAM" id="MobiDB-lite"/>
    </source>
</evidence>
<keyword evidence="5" id="KW-0472">Membrane</keyword>
<dbReference type="GO" id="GO:0031966">
    <property type="term" value="C:mitochondrial membrane"/>
    <property type="evidence" value="ECO:0007669"/>
    <property type="project" value="UniProtKB-SubCell"/>
</dbReference>
<comment type="subcellular location">
    <subcellularLocation>
        <location evidence="1">Mitochondrion membrane</location>
    </subcellularLocation>
</comment>
<evidence type="ECO:0000313" key="7">
    <source>
        <dbReference type="EMBL" id="EPX75246.1"/>
    </source>
</evidence>
<evidence type="ECO:0000256" key="1">
    <source>
        <dbReference type="ARBA" id="ARBA00004325"/>
    </source>
</evidence>
<accession>S9Q1R8</accession>
<gene>
    <name evidence="7" type="ORF">SOCG_04489</name>
</gene>
<dbReference type="GeneID" id="25033451"/>
<evidence type="ECO:0000256" key="2">
    <source>
        <dbReference type="ARBA" id="ARBA00022692"/>
    </source>
</evidence>
<dbReference type="HOGENOM" id="CLU_029376_1_0_1"/>
<dbReference type="AlphaFoldDB" id="S9Q1R8"/>
<keyword evidence="4" id="KW-1133">Transmembrane helix</keyword>
<evidence type="ECO:0000256" key="3">
    <source>
        <dbReference type="ARBA" id="ARBA00022737"/>
    </source>
</evidence>
<keyword evidence="3" id="KW-0677">Repeat</keyword>
<sequence length="424" mass="46722">MNPYRPYVLANNLEVNSPTVTQPEFEPEFQFNGNEIFNAIKSALVTKYLTTFLIHPLEAAKTICQVEAYVPKDKPARSKSISDREEETETNSYHHDQFSDVSDDEQEIHAYFESPSLDTIVNKEELKEQICVEPSGYVNTSAHSDALKSYTISPSRYSIKSIISSLWEKEGAKGLWKGHTVAFLHNLLNSGLQTWLSATLSGFLSIPDPNIIPPVDSVRPLSSVFVKSFSSAISALILSPLDIARTKIILFPITSSSESTDPTSSDSSNSSEKKSLSTLRCLKSIPSYCPSFLVVPTVCYASLPSAISSLLPIAFRNLLGSSSFLDSFVGFTISSLQFALQIPLETCLRRAQAQYQCNLPPQTIVPLGRYAGITGTVWCLLCEEDPGRFGIESLYRGWRVGVWGVTSALALNVLSSNLSEEVEF</sequence>
<dbReference type="Proteomes" id="UP000016088">
    <property type="component" value="Unassembled WGS sequence"/>
</dbReference>
<dbReference type="OMA" id="KTILQVY"/>
<name>S9Q1R8_SCHOY</name>
<keyword evidence="8" id="KW-1185">Reference proteome</keyword>
<dbReference type="EMBL" id="KE503206">
    <property type="protein sequence ID" value="EPX75246.1"/>
    <property type="molecule type" value="Genomic_DNA"/>
</dbReference>
<proteinExistence type="predicted"/>
<dbReference type="PANTHER" id="PTHR24089">
    <property type="entry name" value="SOLUTE CARRIER FAMILY 25"/>
    <property type="match status" value="1"/>
</dbReference>
<dbReference type="Gene3D" id="1.50.40.10">
    <property type="entry name" value="Mitochondrial carrier domain"/>
    <property type="match status" value="1"/>
</dbReference>